<accession>A0A1U9KLX6</accession>
<dbReference type="Pfam" id="PF13460">
    <property type="entry name" value="NAD_binding_10"/>
    <property type="match status" value="1"/>
</dbReference>
<evidence type="ECO:0000313" key="1">
    <source>
        <dbReference type="EMBL" id="AQS86789.1"/>
    </source>
</evidence>
<organism evidence="1 2">
    <name type="scientific">Neoasaia chiangmaiensis</name>
    <dbReference type="NCBI Taxonomy" id="320497"/>
    <lineage>
        <taxon>Bacteria</taxon>
        <taxon>Pseudomonadati</taxon>
        <taxon>Pseudomonadota</taxon>
        <taxon>Alphaproteobacteria</taxon>
        <taxon>Acetobacterales</taxon>
        <taxon>Acetobacteraceae</taxon>
        <taxon>Neoasaia</taxon>
    </lineage>
</organism>
<name>A0A1U9KLX6_9PROT</name>
<dbReference type="GO" id="GO:0044877">
    <property type="term" value="F:protein-containing complex binding"/>
    <property type="evidence" value="ECO:0007669"/>
    <property type="project" value="TreeGrafter"/>
</dbReference>
<dbReference type="RefSeq" id="WP_077805756.1">
    <property type="nucleotide sequence ID" value="NZ_BJXS01000010.1"/>
</dbReference>
<dbReference type="InterPro" id="IPR016040">
    <property type="entry name" value="NAD(P)-bd_dom"/>
</dbReference>
<dbReference type="EMBL" id="CP014691">
    <property type="protein sequence ID" value="AQS86789.1"/>
    <property type="molecule type" value="Genomic_DNA"/>
</dbReference>
<sequence>MNDRIIHVIGASGRSGRSLCRALHARGYRVVPIVRDPARLPPDDRYAADARVADVSGPAKVLVRALSDARHIVNTAHARHTGAILNAAPPHATLIGLGSTRKFTRWPDAHGTGVLAGEQALMTSRRPGIMLHPTMIYGATGEDNVQRLARLLKFLPIVPLPQGGTALVQPIHQDDVTAALIAAIDRATSGKLDAPGSMVIAGPQAMAYRDFVQGVAKAAGLGKRPILSLPAAALMAITPLAARLPGLPRIGRDEIRRLMEDKAFDITPMRTVLGVDPRPLKDGLTQLFARD</sequence>
<proteinExistence type="predicted"/>
<dbReference type="STRING" id="320497.A0U93_01155"/>
<dbReference type="OrthoDB" id="9811425at2"/>
<reference evidence="1 2" key="1">
    <citation type="submission" date="2016-03" db="EMBL/GenBank/DDBJ databases">
        <title>Acetic acid bacteria sequencing.</title>
        <authorList>
            <person name="Brandt J."/>
            <person name="Jakob F."/>
            <person name="Vogel R.F."/>
        </authorList>
    </citation>
    <scope>NUCLEOTIDE SEQUENCE [LARGE SCALE GENOMIC DNA]</scope>
    <source>
        <strain evidence="1 2">NBRC 101099</strain>
    </source>
</reference>
<dbReference type="InterPro" id="IPR051207">
    <property type="entry name" value="ComplexI_NDUFA9_subunit"/>
</dbReference>
<dbReference type="Proteomes" id="UP000188604">
    <property type="component" value="Chromosome"/>
</dbReference>
<keyword evidence="2" id="KW-1185">Reference proteome</keyword>
<dbReference type="KEGG" id="nch:A0U93_01155"/>
<protein>
    <submittedName>
        <fullName evidence="1">NADH-ubiquinone oxidoreductase</fullName>
    </submittedName>
</protein>
<keyword evidence="1" id="KW-0830">Ubiquinone</keyword>
<dbReference type="PANTHER" id="PTHR12126:SF11">
    <property type="entry name" value="NADH DEHYDROGENASE [UBIQUINONE] 1 ALPHA SUBCOMPLEX SUBUNIT 9, MITOCHONDRIAL"/>
    <property type="match status" value="1"/>
</dbReference>
<dbReference type="InterPro" id="IPR036291">
    <property type="entry name" value="NAD(P)-bd_dom_sf"/>
</dbReference>
<evidence type="ECO:0000313" key="2">
    <source>
        <dbReference type="Proteomes" id="UP000188604"/>
    </source>
</evidence>
<dbReference type="PANTHER" id="PTHR12126">
    <property type="entry name" value="NADH-UBIQUINONE OXIDOREDUCTASE 39 KDA SUBUNIT-RELATED"/>
    <property type="match status" value="1"/>
</dbReference>
<dbReference type="SUPFAM" id="SSF51735">
    <property type="entry name" value="NAD(P)-binding Rossmann-fold domains"/>
    <property type="match status" value="1"/>
</dbReference>
<dbReference type="AlphaFoldDB" id="A0A1U9KLX6"/>
<dbReference type="Gene3D" id="3.40.50.720">
    <property type="entry name" value="NAD(P)-binding Rossmann-like Domain"/>
    <property type="match status" value="2"/>
</dbReference>
<gene>
    <name evidence="1" type="ORF">A0U93_01155</name>
</gene>